<proteinExistence type="predicted"/>
<dbReference type="InterPro" id="IPR029319">
    <property type="entry name" value="DNA_ligase_OB"/>
</dbReference>
<evidence type="ECO:0000259" key="7">
    <source>
        <dbReference type="Pfam" id="PF01068"/>
    </source>
</evidence>
<comment type="catalytic activity">
    <reaction evidence="6">
        <text>ATP + (deoxyribonucleotide)n-3'-hydroxyl + 5'-phospho-(deoxyribonucleotide)m = (deoxyribonucleotide)n+m + AMP + diphosphate.</text>
        <dbReference type="EC" id="6.5.1.1"/>
    </reaction>
</comment>
<keyword evidence="4" id="KW-0227">DNA damage</keyword>
<dbReference type="Pfam" id="PF14743">
    <property type="entry name" value="DNA_ligase_OB_2"/>
    <property type="match status" value="1"/>
</dbReference>
<dbReference type="CDD" id="cd07896">
    <property type="entry name" value="Adenylation_kDNA_ligase_like"/>
    <property type="match status" value="1"/>
</dbReference>
<evidence type="ECO:0000256" key="4">
    <source>
        <dbReference type="ARBA" id="ARBA00022763"/>
    </source>
</evidence>
<evidence type="ECO:0000313" key="10">
    <source>
        <dbReference type="Proteomes" id="UP001057522"/>
    </source>
</evidence>
<keyword evidence="3" id="KW-0235">DNA replication</keyword>
<dbReference type="InterPro" id="IPR012310">
    <property type="entry name" value="DNA_ligase_ATP-dep_cent"/>
</dbReference>
<dbReference type="PANTHER" id="PTHR47810">
    <property type="entry name" value="DNA LIGASE"/>
    <property type="match status" value="1"/>
</dbReference>
<dbReference type="Proteomes" id="UP001057522">
    <property type="component" value="Unassembled WGS sequence"/>
</dbReference>
<dbReference type="PANTHER" id="PTHR47810:SF1">
    <property type="entry name" value="DNA LIGASE B"/>
    <property type="match status" value="1"/>
</dbReference>
<dbReference type="InterPro" id="IPR050326">
    <property type="entry name" value="NAD_dep_DNA_ligaseB"/>
</dbReference>
<dbReference type="CDD" id="cd08041">
    <property type="entry name" value="OBF_kDNA_ligase_like"/>
    <property type="match status" value="1"/>
</dbReference>
<dbReference type="Gene3D" id="3.30.470.30">
    <property type="entry name" value="DNA ligase/mRNA capping enzyme"/>
    <property type="match status" value="1"/>
</dbReference>
<accession>A0ABT0TTP3</accession>
<keyword evidence="2 9" id="KW-0436">Ligase</keyword>
<keyword evidence="5" id="KW-0234">DNA repair</keyword>
<comment type="cofactor">
    <cofactor evidence="1">
        <name>a divalent metal cation</name>
        <dbReference type="ChEBI" id="CHEBI:60240"/>
    </cofactor>
</comment>
<feature type="domain" description="DNA ligase OB-like" evidence="8">
    <location>
        <begin position="208"/>
        <end position="276"/>
    </location>
</feature>
<keyword evidence="10" id="KW-1185">Reference proteome</keyword>
<comment type="caution">
    <text evidence="9">The sequence shown here is derived from an EMBL/GenBank/DDBJ whole genome shotgun (WGS) entry which is preliminary data.</text>
</comment>
<dbReference type="InterPro" id="IPR012340">
    <property type="entry name" value="NA-bd_OB-fold"/>
</dbReference>
<reference evidence="9" key="1">
    <citation type="submission" date="2022-06" db="EMBL/GenBank/DDBJ databases">
        <title>Helicobacter colisuis sp. nov.</title>
        <authorList>
            <person name="Papic B."/>
            <person name="Gruntar I."/>
        </authorList>
    </citation>
    <scope>NUCLEOTIDE SEQUENCE</scope>
    <source>
        <strain evidence="9">11154-15</strain>
    </source>
</reference>
<evidence type="ECO:0000256" key="3">
    <source>
        <dbReference type="ARBA" id="ARBA00022705"/>
    </source>
</evidence>
<dbReference type="SUPFAM" id="SSF50249">
    <property type="entry name" value="Nucleic acid-binding proteins"/>
    <property type="match status" value="1"/>
</dbReference>
<dbReference type="GO" id="GO:0003910">
    <property type="term" value="F:DNA ligase (ATP) activity"/>
    <property type="evidence" value="ECO:0007669"/>
    <property type="project" value="UniProtKB-EC"/>
</dbReference>
<dbReference type="Pfam" id="PF01068">
    <property type="entry name" value="DNA_ligase_A_M"/>
    <property type="match status" value="1"/>
</dbReference>
<dbReference type="RefSeq" id="WP_250603967.1">
    <property type="nucleotide sequence ID" value="NZ_JAMOKX010000003.1"/>
</dbReference>
<evidence type="ECO:0000256" key="5">
    <source>
        <dbReference type="ARBA" id="ARBA00023204"/>
    </source>
</evidence>
<evidence type="ECO:0000256" key="6">
    <source>
        <dbReference type="ARBA" id="ARBA00034003"/>
    </source>
</evidence>
<name>A0ABT0TTP3_9HELI</name>
<sequence length="280" mass="32604">MLRLALLLILSFSLLFGGEILKFKEYSSKYSLNFKTTTYLMSEKLDGIRGIWNGKTLHTRNNNPLNPPNFWLKNFPPFSLDGELWLDYESFEQTSSIIRTSNPNPKEWQKITYYVFDAPNVCQNCTLLERLDKLQKYLDKNPTPHIKIIPQIKIQDKTHLQSYFQSILDKKGEGIIIRQNNSPYNNSNHSYKYKPYMDSECKVIGYTQGKGKFKGKLGAILCQANFKGELKTFKIGSGFTQKERENPPPINSLITYKYNGFTKNNLPRFPVFLHIRNIDF</sequence>
<evidence type="ECO:0000259" key="8">
    <source>
        <dbReference type="Pfam" id="PF14743"/>
    </source>
</evidence>
<evidence type="ECO:0000256" key="1">
    <source>
        <dbReference type="ARBA" id="ARBA00001968"/>
    </source>
</evidence>
<evidence type="ECO:0000313" key="9">
    <source>
        <dbReference type="EMBL" id="MCL9819308.1"/>
    </source>
</evidence>
<dbReference type="EMBL" id="JAMOKX010000003">
    <property type="protein sequence ID" value="MCL9819308.1"/>
    <property type="molecule type" value="Genomic_DNA"/>
</dbReference>
<feature type="domain" description="ATP-dependent DNA ligase family profile" evidence="7">
    <location>
        <begin position="78"/>
        <end position="192"/>
    </location>
</feature>
<evidence type="ECO:0000256" key="2">
    <source>
        <dbReference type="ARBA" id="ARBA00022598"/>
    </source>
</evidence>
<dbReference type="Gene3D" id="3.30.1490.70">
    <property type="match status" value="1"/>
</dbReference>
<protein>
    <submittedName>
        <fullName evidence="9">DNA ligase</fullName>
        <ecNumber evidence="9">6.5.1.1</ecNumber>
    </submittedName>
</protein>
<dbReference type="EC" id="6.5.1.1" evidence="9"/>
<dbReference type="SUPFAM" id="SSF56091">
    <property type="entry name" value="DNA ligase/mRNA capping enzyme, catalytic domain"/>
    <property type="match status" value="1"/>
</dbReference>
<dbReference type="NCBIfam" id="NF006592">
    <property type="entry name" value="PRK09125.1"/>
    <property type="match status" value="1"/>
</dbReference>
<dbReference type="Gene3D" id="2.40.50.140">
    <property type="entry name" value="Nucleic acid-binding proteins"/>
    <property type="match status" value="1"/>
</dbReference>
<gene>
    <name evidence="9" type="ORF">NCR95_03860</name>
</gene>
<organism evidence="9 10">
    <name type="scientific">Helicobacter colisuis</name>
    <dbReference type="NCBI Taxonomy" id="2949739"/>
    <lineage>
        <taxon>Bacteria</taxon>
        <taxon>Pseudomonadati</taxon>
        <taxon>Campylobacterota</taxon>
        <taxon>Epsilonproteobacteria</taxon>
        <taxon>Campylobacterales</taxon>
        <taxon>Helicobacteraceae</taxon>
        <taxon>Helicobacter</taxon>
    </lineage>
</organism>